<dbReference type="AlphaFoldDB" id="A0A9N8H4R1"/>
<proteinExistence type="predicted"/>
<name>A0A9N8H4R1_9STRA</name>
<evidence type="ECO:0000313" key="2">
    <source>
        <dbReference type="EMBL" id="CAB9496948.1"/>
    </source>
</evidence>
<evidence type="ECO:0000256" key="1">
    <source>
        <dbReference type="SAM" id="MobiDB-lite"/>
    </source>
</evidence>
<comment type="caution">
    <text evidence="2">The sequence shown here is derived from an EMBL/GenBank/DDBJ whole genome shotgun (WGS) entry which is preliminary data.</text>
</comment>
<protein>
    <submittedName>
        <fullName evidence="2">Uncharacterized protein</fullName>
    </submittedName>
</protein>
<accession>A0A9N8H4R1</accession>
<dbReference type="EMBL" id="CAICTM010000012">
    <property type="protein sequence ID" value="CAB9496948.1"/>
    <property type="molecule type" value="Genomic_DNA"/>
</dbReference>
<dbReference type="Proteomes" id="UP001153069">
    <property type="component" value="Unassembled WGS sequence"/>
</dbReference>
<feature type="region of interest" description="Disordered" evidence="1">
    <location>
        <begin position="176"/>
        <end position="203"/>
    </location>
</feature>
<evidence type="ECO:0000313" key="3">
    <source>
        <dbReference type="Proteomes" id="UP001153069"/>
    </source>
</evidence>
<reference evidence="2" key="1">
    <citation type="submission" date="2020-06" db="EMBL/GenBank/DDBJ databases">
        <authorList>
            <consortium name="Plant Systems Biology data submission"/>
        </authorList>
    </citation>
    <scope>NUCLEOTIDE SEQUENCE</scope>
    <source>
        <strain evidence="2">D6</strain>
    </source>
</reference>
<sequence length="225" mass="25652">MTTNLNNKRPAEQADDCKRRKLPEEDDDDDDDCIMFSAARPVHCVVFDLEPNILFIPNRLEYTEEQAEDIWYSRMEKHAMIQGAMKSACDMHPEEEGARGLEPFTWIGATSRRDHRQRTVGAVLREQARQKQYNKECDDELLYRASTNTSQRCQELANARGYMDQVAVFPLQLQQLPSSHDDNDNDNDDDNKANHNAGGGTVLKGFKQTLRGLSFGWLGTTADPQ</sequence>
<feature type="region of interest" description="Disordered" evidence="1">
    <location>
        <begin position="1"/>
        <end position="30"/>
    </location>
</feature>
<keyword evidence="3" id="KW-1185">Reference proteome</keyword>
<feature type="compositionally biased region" description="Basic and acidic residues" evidence="1">
    <location>
        <begin position="9"/>
        <end position="18"/>
    </location>
</feature>
<organism evidence="2 3">
    <name type="scientific">Seminavis robusta</name>
    <dbReference type="NCBI Taxonomy" id="568900"/>
    <lineage>
        <taxon>Eukaryota</taxon>
        <taxon>Sar</taxon>
        <taxon>Stramenopiles</taxon>
        <taxon>Ochrophyta</taxon>
        <taxon>Bacillariophyta</taxon>
        <taxon>Bacillariophyceae</taxon>
        <taxon>Bacillariophycidae</taxon>
        <taxon>Naviculales</taxon>
        <taxon>Naviculaceae</taxon>
        <taxon>Seminavis</taxon>
    </lineage>
</organism>
<gene>
    <name evidence="2" type="ORF">SEMRO_12_G009080.1</name>
</gene>